<dbReference type="EMBL" id="WNTK01000011">
    <property type="protein sequence ID" value="KAG9476590.1"/>
    <property type="molecule type" value="Genomic_DNA"/>
</dbReference>
<protein>
    <submittedName>
        <fullName evidence="1">Uncharacterized protein</fullName>
    </submittedName>
</protein>
<dbReference type="AlphaFoldDB" id="A0A8J6EWY9"/>
<evidence type="ECO:0000313" key="2">
    <source>
        <dbReference type="Proteomes" id="UP000770717"/>
    </source>
</evidence>
<reference evidence="1" key="1">
    <citation type="thesis" date="2020" institute="ProQuest LLC" country="789 East Eisenhower Parkway, Ann Arbor, MI, USA">
        <title>Comparative Genomics and Chromosome Evolution.</title>
        <authorList>
            <person name="Mudd A.B."/>
        </authorList>
    </citation>
    <scope>NUCLEOTIDE SEQUENCE</scope>
    <source>
        <strain evidence="1">HN-11 Male</strain>
        <tissue evidence="1">Kidney and liver</tissue>
    </source>
</reference>
<comment type="caution">
    <text evidence="1">The sequence shown here is derived from an EMBL/GenBank/DDBJ whole genome shotgun (WGS) entry which is preliminary data.</text>
</comment>
<proteinExistence type="predicted"/>
<organism evidence="1 2">
    <name type="scientific">Eleutherodactylus coqui</name>
    <name type="common">Puerto Rican coqui</name>
    <dbReference type="NCBI Taxonomy" id="57060"/>
    <lineage>
        <taxon>Eukaryota</taxon>
        <taxon>Metazoa</taxon>
        <taxon>Chordata</taxon>
        <taxon>Craniata</taxon>
        <taxon>Vertebrata</taxon>
        <taxon>Euteleostomi</taxon>
        <taxon>Amphibia</taxon>
        <taxon>Batrachia</taxon>
        <taxon>Anura</taxon>
        <taxon>Neobatrachia</taxon>
        <taxon>Hyloidea</taxon>
        <taxon>Eleutherodactylidae</taxon>
        <taxon>Eleutherodactylinae</taxon>
        <taxon>Eleutherodactylus</taxon>
        <taxon>Eleutherodactylus</taxon>
    </lineage>
</organism>
<gene>
    <name evidence="1" type="ORF">GDO78_003237</name>
</gene>
<name>A0A8J6EWY9_ELECQ</name>
<evidence type="ECO:0000313" key="1">
    <source>
        <dbReference type="EMBL" id="KAG9476590.1"/>
    </source>
</evidence>
<sequence length="86" mass="10661">MHYCYTLYHGIIIGHFTTYIHRTIIYYIKTVLYASLYHTLSHHPLLYNTLHHCTLLYDVLHYYTLLFQNLHHFKLLSDAEHYRHYY</sequence>
<accession>A0A8J6EWY9</accession>
<keyword evidence="2" id="KW-1185">Reference proteome</keyword>
<dbReference type="Proteomes" id="UP000770717">
    <property type="component" value="Unassembled WGS sequence"/>
</dbReference>